<keyword evidence="1" id="KW-0472">Membrane</keyword>
<evidence type="ECO:0000313" key="3">
    <source>
        <dbReference type="Proteomes" id="UP001596220"/>
    </source>
</evidence>
<dbReference type="Proteomes" id="UP001596220">
    <property type="component" value="Unassembled WGS sequence"/>
</dbReference>
<evidence type="ECO:0000256" key="1">
    <source>
        <dbReference type="SAM" id="Phobius"/>
    </source>
</evidence>
<accession>A0ABW1NYQ4</accession>
<organism evidence="2 3">
    <name type="scientific">Saccharothrix lopnurensis</name>
    <dbReference type="NCBI Taxonomy" id="1670621"/>
    <lineage>
        <taxon>Bacteria</taxon>
        <taxon>Bacillati</taxon>
        <taxon>Actinomycetota</taxon>
        <taxon>Actinomycetes</taxon>
        <taxon>Pseudonocardiales</taxon>
        <taxon>Pseudonocardiaceae</taxon>
        <taxon>Saccharothrix</taxon>
    </lineage>
</organism>
<evidence type="ECO:0000313" key="2">
    <source>
        <dbReference type="EMBL" id="MFC6088191.1"/>
    </source>
</evidence>
<name>A0ABW1NYQ4_9PSEU</name>
<protein>
    <submittedName>
        <fullName evidence="2">Uncharacterized protein</fullName>
    </submittedName>
</protein>
<gene>
    <name evidence="2" type="ORF">ACFP3R_02810</name>
</gene>
<keyword evidence="1" id="KW-1133">Transmembrane helix</keyword>
<comment type="caution">
    <text evidence="2">The sequence shown here is derived from an EMBL/GenBank/DDBJ whole genome shotgun (WGS) entry which is preliminary data.</text>
</comment>
<keyword evidence="3" id="KW-1185">Reference proteome</keyword>
<proteinExistence type="predicted"/>
<keyword evidence="1" id="KW-0812">Transmembrane</keyword>
<feature type="transmembrane region" description="Helical" evidence="1">
    <location>
        <begin position="6"/>
        <end position="31"/>
    </location>
</feature>
<dbReference type="EMBL" id="JBHSQO010000002">
    <property type="protein sequence ID" value="MFC6088191.1"/>
    <property type="molecule type" value="Genomic_DNA"/>
</dbReference>
<sequence>MTALAGAYPWAFVVVVALVLVFVFGVVWLVLSKKGKNDEVVIRLFPKPEITIGRTVSRQRQVTAPRQGRR</sequence>
<dbReference type="RefSeq" id="WP_380632376.1">
    <property type="nucleotide sequence ID" value="NZ_JBHSQO010000002.1"/>
</dbReference>
<reference evidence="3" key="1">
    <citation type="journal article" date="2019" name="Int. J. Syst. Evol. Microbiol.">
        <title>The Global Catalogue of Microorganisms (GCM) 10K type strain sequencing project: providing services to taxonomists for standard genome sequencing and annotation.</title>
        <authorList>
            <consortium name="The Broad Institute Genomics Platform"/>
            <consortium name="The Broad Institute Genome Sequencing Center for Infectious Disease"/>
            <person name="Wu L."/>
            <person name="Ma J."/>
        </authorList>
    </citation>
    <scope>NUCLEOTIDE SEQUENCE [LARGE SCALE GENOMIC DNA]</scope>
    <source>
        <strain evidence="3">CGMCC 4.7246</strain>
    </source>
</reference>